<evidence type="ECO:0008006" key="3">
    <source>
        <dbReference type="Google" id="ProtNLM"/>
    </source>
</evidence>
<name>A0A1B7L5I0_9ENTR</name>
<sequence length="243" mass="27255">MATHFARGILSYPHNLSPRLSAQALKYSQQLPPHKRNRFLASRSLLAELMFMLYGIAVLPEITFEQGRPRFISEELPDFSVAYAGNWAGVVVATEGKCGLDMELQRTIINAPAEREGLSSNEVIWINNQTDPKEAWVQILAVRQSLGKLIGQPNNITHELQLLPGVGRLRFAPMALVETICDAEDLLVWSVAGAPAAERLKLWEFNTASGWRVLRDLQERAHDPDTRLMRFTSMPADKALIIK</sequence>
<accession>A0A1B7L5I0</accession>
<dbReference type="EMBL" id="LYRP01000006">
    <property type="protein sequence ID" value="OAT77607.1"/>
    <property type="molecule type" value="Genomic_DNA"/>
</dbReference>
<comment type="caution">
    <text evidence="1">The sequence shown here is derived from an EMBL/GenBank/DDBJ whole genome shotgun (WGS) entry which is preliminary data.</text>
</comment>
<organism evidence="1 2">
    <name type="scientific">Mangrovibacter phragmitis</name>
    <dbReference type="NCBI Taxonomy" id="1691903"/>
    <lineage>
        <taxon>Bacteria</taxon>
        <taxon>Pseudomonadati</taxon>
        <taxon>Pseudomonadota</taxon>
        <taxon>Gammaproteobacteria</taxon>
        <taxon>Enterobacterales</taxon>
        <taxon>Enterobacteriaceae</taxon>
        <taxon>Mangrovibacter</taxon>
    </lineage>
</organism>
<dbReference type="InterPro" id="IPR037143">
    <property type="entry name" value="4-PPantetheinyl_Trfase_dom_sf"/>
</dbReference>
<reference evidence="2" key="1">
    <citation type="submission" date="2016-05" db="EMBL/GenBank/DDBJ databases">
        <authorList>
            <person name="Behera P."/>
            <person name="Vaishampayan P."/>
            <person name="Singh N."/>
            <person name="Raina V."/>
            <person name="Suar M."/>
            <person name="Pattnaik A."/>
            <person name="Rastogi G."/>
        </authorList>
    </citation>
    <scope>NUCLEOTIDE SEQUENCE [LARGE SCALE GENOMIC DNA]</scope>
    <source>
        <strain evidence="2">MP23</strain>
    </source>
</reference>
<dbReference type="Gene3D" id="3.90.470.20">
    <property type="entry name" value="4'-phosphopantetheinyl transferase domain"/>
    <property type="match status" value="1"/>
</dbReference>
<dbReference type="GO" id="GO:0008897">
    <property type="term" value="F:holo-[acyl-carrier-protein] synthase activity"/>
    <property type="evidence" value="ECO:0007669"/>
    <property type="project" value="InterPro"/>
</dbReference>
<gene>
    <name evidence="1" type="ORF">A9B99_20590</name>
</gene>
<evidence type="ECO:0000313" key="2">
    <source>
        <dbReference type="Proteomes" id="UP000078225"/>
    </source>
</evidence>
<proteinExistence type="predicted"/>
<dbReference type="Proteomes" id="UP000078225">
    <property type="component" value="Unassembled WGS sequence"/>
</dbReference>
<dbReference type="RefSeq" id="WP_064596573.1">
    <property type="nucleotide sequence ID" value="NZ_CP134782.1"/>
</dbReference>
<dbReference type="OrthoDB" id="7061431at2"/>
<dbReference type="STRING" id="1691903.A9B99_20590"/>
<protein>
    <recommendedName>
        <fullName evidence="3">Phosphopantetheinyl transferase</fullName>
    </recommendedName>
</protein>
<evidence type="ECO:0000313" key="1">
    <source>
        <dbReference type="EMBL" id="OAT77607.1"/>
    </source>
</evidence>
<dbReference type="AlphaFoldDB" id="A0A1B7L5I0"/>
<dbReference type="GO" id="GO:0000287">
    <property type="term" value="F:magnesium ion binding"/>
    <property type="evidence" value="ECO:0007669"/>
    <property type="project" value="InterPro"/>
</dbReference>
<keyword evidence="2" id="KW-1185">Reference proteome</keyword>